<name>A0ABS1NKP6_9ACTN</name>
<dbReference type="Proteomes" id="UP000634229">
    <property type="component" value="Unassembled WGS sequence"/>
</dbReference>
<evidence type="ECO:0000313" key="1">
    <source>
        <dbReference type="EMBL" id="MBL1100599.1"/>
    </source>
</evidence>
<sequence>MRSDVLVTGPAGRVGWEAQYSPITATTVRRRSQAAADHGIIPLWVTNSDAAALIERAPWALVDDVSWRRIISRNALLVRAGVRHLQRWKCSRYSERRCPVTDSDVNACGRLHVQWDLPALCIPQKRHTEIDELVTASADGEYVPMRIPSQSDPHSHSRMWVPSEDRDEWLDIVGPENEPTASPPTDNELTFTGEPLDIRCRYGEETMIFNDRRPQRAKADATGLHTFDEIPQRLLKIPQQREQRLSVTPQQRQAAAALYGCPVWHIGPCAGCASPIHRYGPGGSHACRACRTRVAQ</sequence>
<gene>
    <name evidence="1" type="ORF">JK363_28840</name>
</gene>
<proteinExistence type="predicted"/>
<organism evidence="1 2">
    <name type="scientific">Streptomyces coffeae</name>
    <dbReference type="NCBI Taxonomy" id="621382"/>
    <lineage>
        <taxon>Bacteria</taxon>
        <taxon>Bacillati</taxon>
        <taxon>Actinomycetota</taxon>
        <taxon>Actinomycetes</taxon>
        <taxon>Kitasatosporales</taxon>
        <taxon>Streptomycetaceae</taxon>
        <taxon>Streptomyces</taxon>
    </lineage>
</organism>
<protein>
    <submittedName>
        <fullName evidence="1">Uncharacterized protein</fullName>
    </submittedName>
</protein>
<evidence type="ECO:0000313" key="2">
    <source>
        <dbReference type="Proteomes" id="UP000634229"/>
    </source>
</evidence>
<comment type="caution">
    <text evidence="1">The sequence shown here is derived from an EMBL/GenBank/DDBJ whole genome shotgun (WGS) entry which is preliminary data.</text>
</comment>
<keyword evidence="2" id="KW-1185">Reference proteome</keyword>
<accession>A0ABS1NKP6</accession>
<reference evidence="1 2" key="1">
    <citation type="submission" date="2021-01" db="EMBL/GenBank/DDBJ databases">
        <title>WGS of actinomycetes isolated from Thailand.</title>
        <authorList>
            <person name="Thawai C."/>
        </authorList>
    </citation>
    <scope>NUCLEOTIDE SEQUENCE [LARGE SCALE GENOMIC DNA]</scope>
    <source>
        <strain evidence="1 2">CA1R205</strain>
    </source>
</reference>
<dbReference type="EMBL" id="JAERRF010000020">
    <property type="protein sequence ID" value="MBL1100599.1"/>
    <property type="molecule type" value="Genomic_DNA"/>
</dbReference>